<dbReference type="InterPro" id="IPR050231">
    <property type="entry name" value="Iron_ascorbate_oxido_reductase"/>
</dbReference>
<dbReference type="HOGENOM" id="CLU_010119_10_0_1"/>
<dbReference type="AlphaFoldDB" id="V2XVZ0"/>
<gene>
    <name evidence="3" type="ORF">Moror_6722</name>
</gene>
<name>V2XVZ0_MONRO</name>
<dbReference type="Pfam" id="PF03171">
    <property type="entry name" value="2OG-FeII_Oxy"/>
    <property type="match status" value="1"/>
</dbReference>
<feature type="domain" description="Isopenicillin N synthase-like Fe(2+) 2OG dioxygenase" evidence="1">
    <location>
        <begin position="197"/>
        <end position="300"/>
    </location>
</feature>
<comment type="caution">
    <text evidence="3">The sequence shown here is derived from an EMBL/GenBank/DDBJ whole genome shotgun (WGS) entry which is preliminary data.</text>
</comment>
<dbReference type="PANTHER" id="PTHR47990">
    <property type="entry name" value="2-OXOGLUTARATE (2OG) AND FE(II)-DEPENDENT OXYGENASE SUPERFAMILY PROTEIN-RELATED"/>
    <property type="match status" value="1"/>
</dbReference>
<evidence type="ECO:0000259" key="1">
    <source>
        <dbReference type="Pfam" id="PF03171"/>
    </source>
</evidence>
<dbReference type="SUPFAM" id="SSF51197">
    <property type="entry name" value="Clavaminate synthase-like"/>
    <property type="match status" value="1"/>
</dbReference>
<sequence length="376" mass="43055">MNPSNIEPWTTPPETKMELDWASLLTVDLSRYDLPGGKQSLAEEMKEAVRTCGFWTVINSAIPQDLVDRQFAIANAFFNLPIEEKRQVVVDYAGGGSHFGYREPVQMHLNDGVKEVRQNLEILNVPKISPPGAVRETTEPLHDYIAQFRDEIAAFQRLCYEKVIRRFLVLFSIMLELPEDYFIDRHRFSSPSEDHIRMLKYHPRPEEVDNQVKHTWLAGHTDFGSLTLLFSQPIAALQILTPTNEWKWVKPVKGGIICNAADVLSFLTKGYIKSCVHRVIRPPADQVQHNRIGVIYFLRPGNHVPMIPAPSPVLLREGLISEDNFKGERSDEAVTGYEYVRARVAHVNTQKTWRVDGEKAMNLFQVKNLSVQDYYV</sequence>
<keyword evidence="4" id="KW-1185">Reference proteome</keyword>
<dbReference type="EMBL" id="AWSO01000043">
    <property type="protein sequence ID" value="ESK96705.1"/>
    <property type="molecule type" value="Genomic_DNA"/>
</dbReference>
<dbReference type="PRINTS" id="PR00682">
    <property type="entry name" value="IPNSYNTHASE"/>
</dbReference>
<evidence type="ECO:0000259" key="2">
    <source>
        <dbReference type="Pfam" id="PF14226"/>
    </source>
</evidence>
<dbReference type="InterPro" id="IPR027443">
    <property type="entry name" value="IPNS-like_sf"/>
</dbReference>
<dbReference type="KEGG" id="mrr:Moror_6722"/>
<dbReference type="InterPro" id="IPR026992">
    <property type="entry name" value="DIOX_N"/>
</dbReference>
<organism evidence="3 4">
    <name type="scientific">Moniliophthora roreri (strain MCA 2997)</name>
    <name type="common">Cocoa frosty pod rot fungus</name>
    <name type="synonym">Crinipellis roreri</name>
    <dbReference type="NCBI Taxonomy" id="1381753"/>
    <lineage>
        <taxon>Eukaryota</taxon>
        <taxon>Fungi</taxon>
        <taxon>Dikarya</taxon>
        <taxon>Basidiomycota</taxon>
        <taxon>Agaricomycotina</taxon>
        <taxon>Agaricomycetes</taxon>
        <taxon>Agaricomycetidae</taxon>
        <taxon>Agaricales</taxon>
        <taxon>Marasmiineae</taxon>
        <taxon>Marasmiaceae</taxon>
        <taxon>Moniliophthora</taxon>
    </lineage>
</organism>
<dbReference type="Proteomes" id="UP000017559">
    <property type="component" value="Unassembled WGS sequence"/>
</dbReference>
<dbReference type="InterPro" id="IPR044861">
    <property type="entry name" value="IPNS-like_FE2OG_OXY"/>
</dbReference>
<dbReference type="Pfam" id="PF14226">
    <property type="entry name" value="DIOX_N"/>
    <property type="match status" value="1"/>
</dbReference>
<accession>V2XVZ0</accession>
<feature type="domain" description="Non-haem dioxygenase N-terminal" evidence="2">
    <location>
        <begin position="27"/>
        <end position="125"/>
    </location>
</feature>
<proteinExistence type="predicted"/>
<evidence type="ECO:0000313" key="3">
    <source>
        <dbReference type="EMBL" id="ESK96705.1"/>
    </source>
</evidence>
<dbReference type="OrthoDB" id="406156at2759"/>
<protein>
    <submittedName>
        <fullName evidence="3">Flavonol synthase</fullName>
    </submittedName>
</protein>
<evidence type="ECO:0000313" key="4">
    <source>
        <dbReference type="Proteomes" id="UP000017559"/>
    </source>
</evidence>
<reference evidence="3 4" key="1">
    <citation type="journal article" date="2014" name="BMC Genomics">
        <title>Genome and secretome analysis of the hemibiotrophic fungal pathogen, Moniliophthora roreri, which causes frosty pod rot disease of cacao: mechanisms of the biotrophic and necrotrophic phases.</title>
        <authorList>
            <person name="Meinhardt L.W."/>
            <person name="Costa G.G.L."/>
            <person name="Thomazella D.P.T."/>
            <person name="Teixeira P.J.P.L."/>
            <person name="Carazzolle M.F."/>
            <person name="Schuster S.C."/>
            <person name="Carlson J.E."/>
            <person name="Guiltinan M.J."/>
            <person name="Mieczkowski P."/>
            <person name="Farmer A."/>
            <person name="Ramaraj T."/>
            <person name="Crozier J."/>
            <person name="Davis R.E."/>
            <person name="Shao J."/>
            <person name="Melnick R.L."/>
            <person name="Pereira G.A.G."/>
            <person name="Bailey B.A."/>
        </authorList>
    </citation>
    <scope>NUCLEOTIDE SEQUENCE [LARGE SCALE GENOMIC DNA]</scope>
    <source>
        <strain evidence="3 4">MCA 2997</strain>
    </source>
</reference>
<dbReference type="Gene3D" id="2.60.120.330">
    <property type="entry name" value="B-lactam Antibiotic, Isopenicillin N Synthase, Chain"/>
    <property type="match status" value="1"/>
</dbReference>